<dbReference type="EMBL" id="CM003377">
    <property type="protein sequence ID" value="KOM47890.1"/>
    <property type="molecule type" value="Genomic_DNA"/>
</dbReference>
<gene>
    <name evidence="2" type="ORF">LR48_Vigan07g159400</name>
</gene>
<name>A0A0L9UYF3_PHAAN</name>
<evidence type="ECO:0000313" key="2">
    <source>
        <dbReference type="EMBL" id="KOM47890.1"/>
    </source>
</evidence>
<dbReference type="Proteomes" id="UP000053144">
    <property type="component" value="Chromosome 7"/>
</dbReference>
<feature type="compositionally biased region" description="Acidic residues" evidence="1">
    <location>
        <begin position="97"/>
        <end position="118"/>
    </location>
</feature>
<feature type="compositionally biased region" description="Polar residues" evidence="1">
    <location>
        <begin position="1"/>
        <end position="12"/>
    </location>
</feature>
<feature type="region of interest" description="Disordered" evidence="1">
    <location>
        <begin position="82"/>
        <end position="118"/>
    </location>
</feature>
<dbReference type="Gramene" id="KOM47890">
    <property type="protein sequence ID" value="KOM47890"/>
    <property type="gene ID" value="LR48_Vigan07g159400"/>
</dbReference>
<protein>
    <submittedName>
        <fullName evidence="2">Uncharacterized protein</fullName>
    </submittedName>
</protein>
<proteinExistence type="predicted"/>
<accession>A0A0L9UYF3</accession>
<evidence type="ECO:0000256" key="1">
    <source>
        <dbReference type="SAM" id="MobiDB-lite"/>
    </source>
</evidence>
<reference evidence="3" key="1">
    <citation type="journal article" date="2015" name="Proc. Natl. Acad. Sci. U.S.A.">
        <title>Genome sequencing of adzuki bean (Vigna angularis) provides insight into high starch and low fat accumulation and domestication.</title>
        <authorList>
            <person name="Yang K."/>
            <person name="Tian Z."/>
            <person name="Chen C."/>
            <person name="Luo L."/>
            <person name="Zhao B."/>
            <person name="Wang Z."/>
            <person name="Yu L."/>
            <person name="Li Y."/>
            <person name="Sun Y."/>
            <person name="Li W."/>
            <person name="Chen Y."/>
            <person name="Li Y."/>
            <person name="Zhang Y."/>
            <person name="Ai D."/>
            <person name="Zhao J."/>
            <person name="Shang C."/>
            <person name="Ma Y."/>
            <person name="Wu B."/>
            <person name="Wang M."/>
            <person name="Gao L."/>
            <person name="Sun D."/>
            <person name="Zhang P."/>
            <person name="Guo F."/>
            <person name="Wang W."/>
            <person name="Li Y."/>
            <person name="Wang J."/>
            <person name="Varshney R.K."/>
            <person name="Wang J."/>
            <person name="Ling H.Q."/>
            <person name="Wan P."/>
        </authorList>
    </citation>
    <scope>NUCLEOTIDE SEQUENCE</scope>
    <source>
        <strain evidence="3">cv. Jingnong 6</strain>
    </source>
</reference>
<feature type="region of interest" description="Disordered" evidence="1">
    <location>
        <begin position="1"/>
        <end position="45"/>
    </location>
</feature>
<sequence length="118" mass="13449">MLTSSKNSTQMQKHWGERMRHTLATHPMPPPQQPRVHRRAPPPAQEPVLEATPFQMWDMYFSLLYSRLAVEDFAARVAWPADPAQEGGRAEVAEALAMDEDAEDENEEADEEEDSDDE</sequence>
<dbReference type="AlphaFoldDB" id="A0A0L9UYF3"/>
<evidence type="ECO:0000313" key="3">
    <source>
        <dbReference type="Proteomes" id="UP000053144"/>
    </source>
</evidence>
<organism evidence="2 3">
    <name type="scientific">Phaseolus angularis</name>
    <name type="common">Azuki bean</name>
    <name type="synonym">Vigna angularis</name>
    <dbReference type="NCBI Taxonomy" id="3914"/>
    <lineage>
        <taxon>Eukaryota</taxon>
        <taxon>Viridiplantae</taxon>
        <taxon>Streptophyta</taxon>
        <taxon>Embryophyta</taxon>
        <taxon>Tracheophyta</taxon>
        <taxon>Spermatophyta</taxon>
        <taxon>Magnoliopsida</taxon>
        <taxon>eudicotyledons</taxon>
        <taxon>Gunneridae</taxon>
        <taxon>Pentapetalae</taxon>
        <taxon>rosids</taxon>
        <taxon>fabids</taxon>
        <taxon>Fabales</taxon>
        <taxon>Fabaceae</taxon>
        <taxon>Papilionoideae</taxon>
        <taxon>50 kb inversion clade</taxon>
        <taxon>NPAAA clade</taxon>
        <taxon>indigoferoid/millettioid clade</taxon>
        <taxon>Phaseoleae</taxon>
        <taxon>Vigna</taxon>
    </lineage>
</organism>